<dbReference type="Pfam" id="PF12771">
    <property type="entry name" value="SusD-like_2"/>
    <property type="match status" value="1"/>
</dbReference>
<dbReference type="Proteomes" id="UP000308382">
    <property type="component" value="Unassembled WGS sequence"/>
</dbReference>
<dbReference type="InterPro" id="IPR041662">
    <property type="entry name" value="SusD-like_2"/>
</dbReference>
<dbReference type="AlphaFoldDB" id="A0A5R8M6T5"/>
<gene>
    <name evidence="1" type="ORF">FEK29_07775</name>
</gene>
<protein>
    <submittedName>
        <fullName evidence="1">SusD/RagB family nutrient-binding outer membrane lipoprotein</fullName>
    </submittedName>
</protein>
<organism evidence="1 2">
    <name type="scientific">Maribacter aurantiacus</name>
    <dbReference type="NCBI Taxonomy" id="1882343"/>
    <lineage>
        <taxon>Bacteria</taxon>
        <taxon>Pseudomonadati</taxon>
        <taxon>Bacteroidota</taxon>
        <taxon>Flavobacteriia</taxon>
        <taxon>Flavobacteriales</taxon>
        <taxon>Flavobacteriaceae</taxon>
        <taxon>Maribacter</taxon>
    </lineage>
</organism>
<keyword evidence="2" id="KW-1185">Reference proteome</keyword>
<evidence type="ECO:0000313" key="1">
    <source>
        <dbReference type="EMBL" id="TLF45274.1"/>
    </source>
</evidence>
<dbReference type="Gene3D" id="1.25.40.390">
    <property type="match status" value="2"/>
</dbReference>
<proteinExistence type="predicted"/>
<keyword evidence="1" id="KW-0449">Lipoprotein</keyword>
<accession>A0A5R8M6T5</accession>
<dbReference type="SUPFAM" id="SSF48452">
    <property type="entry name" value="TPR-like"/>
    <property type="match status" value="1"/>
</dbReference>
<reference evidence="1 2" key="1">
    <citation type="journal article" date="2017" name="Int. J. Syst. Evol. Microbiol.">
        <title>Maripseudobacter aurantiacus gen. nov., sp. nov., a novel member of the family Flavobacteriaceae isolated from a sedimentation basin.</title>
        <authorList>
            <person name="Chen C."/>
            <person name="Su Y."/>
            <person name="Tao T."/>
            <person name="Fu G."/>
            <person name="Zhang C."/>
            <person name="Sun C."/>
            <person name="Zhang X."/>
            <person name="Wu M."/>
        </authorList>
    </citation>
    <scope>NUCLEOTIDE SEQUENCE [LARGE SCALE GENOMIC DNA]</scope>
    <source>
        <strain evidence="2">CDA4</strain>
    </source>
</reference>
<comment type="caution">
    <text evidence="1">The sequence shown here is derived from an EMBL/GenBank/DDBJ whole genome shotgun (WGS) entry which is preliminary data.</text>
</comment>
<evidence type="ECO:0000313" key="2">
    <source>
        <dbReference type="Proteomes" id="UP000308382"/>
    </source>
</evidence>
<dbReference type="EMBL" id="VBUK01000003">
    <property type="protein sequence ID" value="TLF45274.1"/>
    <property type="molecule type" value="Genomic_DNA"/>
</dbReference>
<dbReference type="RefSeq" id="WP_138257859.1">
    <property type="nucleotide sequence ID" value="NZ_VBUK01000003.1"/>
</dbReference>
<dbReference type="InterPro" id="IPR011990">
    <property type="entry name" value="TPR-like_helical_dom_sf"/>
</dbReference>
<sequence length="558" mass="61537">MKKIFKTVLTVAFAGLVFNACETTDLDLRVSPNDLAISQADPNLILNSIQLAGVSNMDRFNELSAQLTRIEYMTGRIYFNNFQGNIMNSVWARTYSSEFNLAGDTGVDVGLFTNVDALKQINANSDINYDFHVAVGQTIKAYSLLLLTDFIGQAAFTQAGNPDEFPAPILDDGPVVYDGALSLLDEAEALFATNPPTQGATDFYYGGDSTKWIKLINSIRLRTHFLTGNTAAFNAVIAGNNFISDIEDDFQFQYGTRVLQPDTRHPEYEDDYGPTGAGGYLSNWLMETMRVKEDPRIRYYFYRQVEATPGADADPDEQFLSCSLFSVPQHFIDGGYTTFCSVPNGYWGRNHGNDEGTPPDGFFKTAYGVYPAAGRFDDNSFEPIGLGQGGGGAGIRPIVLASYVDFWRGAMATTPAAKAEFLRSAMEKSIAKVQSFGAVDGNADKSFEPTETEVSDYIDDTVAAFLAASGDAQEDIFAEQYWIAQWGGAQEAWNYYRKTGYPTTLSPSWEPDPGPFPRSFFYPQDEVITNPNLQQRADLTNQVFWDTNPASPAFPQAN</sequence>
<dbReference type="OrthoDB" id="725917at2"/>
<name>A0A5R8M6T5_9FLAO</name>